<dbReference type="GO" id="GO:0008047">
    <property type="term" value="F:enzyme activator activity"/>
    <property type="evidence" value="ECO:0007669"/>
    <property type="project" value="UniProtKB-ARBA"/>
</dbReference>
<dbReference type="Gene3D" id="3.40.30.10">
    <property type="entry name" value="Glutaredoxin"/>
    <property type="match status" value="1"/>
</dbReference>
<dbReference type="PRINTS" id="PR00421">
    <property type="entry name" value="THIOREDOXIN"/>
</dbReference>
<dbReference type="PROSITE" id="PS51352">
    <property type="entry name" value="THIOREDOXIN_2"/>
    <property type="match status" value="1"/>
</dbReference>
<dbReference type="EMBL" id="CP144693">
    <property type="protein sequence ID" value="WVZ00455.1"/>
    <property type="molecule type" value="Genomic_DNA"/>
</dbReference>
<dbReference type="AlphaFoldDB" id="A0AAQ3N0Z0"/>
<evidence type="ECO:0000313" key="8">
    <source>
        <dbReference type="Proteomes" id="UP001374535"/>
    </source>
</evidence>
<reference evidence="7 8" key="1">
    <citation type="journal article" date="2023" name="Life. Sci Alliance">
        <title>Evolutionary insights into 3D genome organization and epigenetic landscape of Vigna mungo.</title>
        <authorList>
            <person name="Junaid A."/>
            <person name="Singh B."/>
            <person name="Bhatia S."/>
        </authorList>
    </citation>
    <scope>NUCLEOTIDE SEQUENCE [LARGE SCALE GENOMIC DNA]</scope>
    <source>
        <strain evidence="7">Urdbean</strain>
    </source>
</reference>
<keyword evidence="1" id="KW-0813">Transport</keyword>
<dbReference type="PANTHER" id="PTHR45663:SF16">
    <property type="entry name" value="THIOREDOXIN M4, CHLOROPLASTIC"/>
    <property type="match status" value="1"/>
</dbReference>
<gene>
    <name evidence="7" type="ORF">V8G54_026524</name>
</gene>
<keyword evidence="3" id="KW-0249">Electron transport</keyword>
<dbReference type="PROSITE" id="PS00194">
    <property type="entry name" value="THIOREDOXIN_1"/>
    <property type="match status" value="1"/>
</dbReference>
<dbReference type="GO" id="GO:0015035">
    <property type="term" value="F:protein-disulfide reductase activity"/>
    <property type="evidence" value="ECO:0007669"/>
    <property type="project" value="InterPro"/>
</dbReference>
<proteinExistence type="predicted"/>
<keyword evidence="5" id="KW-0676">Redox-active center</keyword>
<dbReference type="InterPro" id="IPR005746">
    <property type="entry name" value="Thioredoxin"/>
</dbReference>
<accession>A0AAQ3N0Z0</accession>
<sequence>MATVQLQSLTLTRSSTLPSLTSPPIPVTARRNSAALPRYSGLRLRATVGTVFSTCAASRTAPRGGRIACEAQETAVEEDEIIAIMFAFRICLVLDLAFDCYLFVSLLLLCLEELTLKFVSLNIAVTAITDANWQSLVLESETPVLVEFWAPWCGPCRMIHPIIDELAKEYVGKLKCYKLNTDESPSTASRYGIRSIPTVIIFKNGEKKDTVIGAVPKTTLTSSIEKFL</sequence>
<dbReference type="CDD" id="cd02947">
    <property type="entry name" value="TRX_family"/>
    <property type="match status" value="1"/>
</dbReference>
<dbReference type="Proteomes" id="UP001374535">
    <property type="component" value="Chromosome 8"/>
</dbReference>
<dbReference type="GO" id="GO:0005737">
    <property type="term" value="C:cytoplasm"/>
    <property type="evidence" value="ECO:0007669"/>
    <property type="project" value="TreeGrafter"/>
</dbReference>
<evidence type="ECO:0000256" key="4">
    <source>
        <dbReference type="ARBA" id="ARBA00023157"/>
    </source>
</evidence>
<feature type="domain" description="Thioredoxin" evidence="6">
    <location>
        <begin position="116"/>
        <end position="228"/>
    </location>
</feature>
<protein>
    <recommendedName>
        <fullName evidence="6">Thioredoxin domain-containing protein</fullName>
    </recommendedName>
</protein>
<dbReference type="Pfam" id="PF00085">
    <property type="entry name" value="Thioredoxin"/>
    <property type="match status" value="1"/>
</dbReference>
<dbReference type="InterPro" id="IPR017937">
    <property type="entry name" value="Thioredoxin_CS"/>
</dbReference>
<keyword evidence="8" id="KW-1185">Reference proteome</keyword>
<evidence type="ECO:0000256" key="3">
    <source>
        <dbReference type="ARBA" id="ARBA00022982"/>
    </source>
</evidence>
<evidence type="ECO:0000256" key="5">
    <source>
        <dbReference type="ARBA" id="ARBA00023284"/>
    </source>
</evidence>
<dbReference type="FunFam" id="3.40.30.10:FF:000001">
    <property type="entry name" value="Thioredoxin"/>
    <property type="match status" value="1"/>
</dbReference>
<evidence type="ECO:0000256" key="1">
    <source>
        <dbReference type="ARBA" id="ARBA00022448"/>
    </source>
</evidence>
<dbReference type="PANTHER" id="PTHR45663">
    <property type="entry name" value="GEO12009P1"/>
    <property type="match status" value="1"/>
</dbReference>
<evidence type="ECO:0000256" key="2">
    <source>
        <dbReference type="ARBA" id="ARBA00022946"/>
    </source>
</evidence>
<name>A0AAQ3N0Z0_VIGMU</name>
<evidence type="ECO:0000259" key="6">
    <source>
        <dbReference type="PROSITE" id="PS51352"/>
    </source>
</evidence>
<organism evidence="7 8">
    <name type="scientific">Vigna mungo</name>
    <name type="common">Black gram</name>
    <name type="synonym">Phaseolus mungo</name>
    <dbReference type="NCBI Taxonomy" id="3915"/>
    <lineage>
        <taxon>Eukaryota</taxon>
        <taxon>Viridiplantae</taxon>
        <taxon>Streptophyta</taxon>
        <taxon>Embryophyta</taxon>
        <taxon>Tracheophyta</taxon>
        <taxon>Spermatophyta</taxon>
        <taxon>Magnoliopsida</taxon>
        <taxon>eudicotyledons</taxon>
        <taxon>Gunneridae</taxon>
        <taxon>Pentapetalae</taxon>
        <taxon>rosids</taxon>
        <taxon>fabids</taxon>
        <taxon>Fabales</taxon>
        <taxon>Fabaceae</taxon>
        <taxon>Papilionoideae</taxon>
        <taxon>50 kb inversion clade</taxon>
        <taxon>NPAAA clade</taxon>
        <taxon>indigoferoid/millettioid clade</taxon>
        <taxon>Phaseoleae</taxon>
        <taxon>Vigna</taxon>
    </lineage>
</organism>
<dbReference type="InterPro" id="IPR036249">
    <property type="entry name" value="Thioredoxin-like_sf"/>
</dbReference>
<dbReference type="SUPFAM" id="SSF52833">
    <property type="entry name" value="Thioredoxin-like"/>
    <property type="match status" value="1"/>
</dbReference>
<evidence type="ECO:0000313" key="7">
    <source>
        <dbReference type="EMBL" id="WVZ00455.1"/>
    </source>
</evidence>
<dbReference type="NCBIfam" id="TIGR01068">
    <property type="entry name" value="thioredoxin"/>
    <property type="match status" value="1"/>
</dbReference>
<keyword evidence="2" id="KW-0809">Transit peptide</keyword>
<keyword evidence="4" id="KW-1015">Disulfide bond</keyword>
<dbReference type="InterPro" id="IPR013766">
    <property type="entry name" value="Thioredoxin_domain"/>
</dbReference>